<dbReference type="InterPro" id="IPR052929">
    <property type="entry name" value="RNase_H-like_EbsB-rel"/>
</dbReference>
<dbReference type="InterPro" id="IPR012337">
    <property type="entry name" value="RNaseH-like_sf"/>
</dbReference>
<keyword evidence="4" id="KW-1185">Reference proteome</keyword>
<name>A0A822XZA1_NELNU</name>
<feature type="domain" description="Reverse transcriptase zinc-binding" evidence="2">
    <location>
        <begin position="194"/>
        <end position="284"/>
    </location>
</feature>
<dbReference type="PANTHER" id="PTHR47074">
    <property type="entry name" value="BNAC02G40300D PROTEIN"/>
    <property type="match status" value="1"/>
</dbReference>
<dbReference type="CDD" id="cd06222">
    <property type="entry name" value="RNase_H_like"/>
    <property type="match status" value="1"/>
</dbReference>
<organism evidence="3 4">
    <name type="scientific">Nelumbo nucifera</name>
    <name type="common">Sacred lotus</name>
    <dbReference type="NCBI Taxonomy" id="4432"/>
    <lineage>
        <taxon>Eukaryota</taxon>
        <taxon>Viridiplantae</taxon>
        <taxon>Streptophyta</taxon>
        <taxon>Embryophyta</taxon>
        <taxon>Tracheophyta</taxon>
        <taxon>Spermatophyta</taxon>
        <taxon>Magnoliopsida</taxon>
        <taxon>Proteales</taxon>
        <taxon>Nelumbonaceae</taxon>
        <taxon>Nelumbo</taxon>
    </lineage>
</organism>
<evidence type="ECO:0000259" key="2">
    <source>
        <dbReference type="Pfam" id="PF13966"/>
    </source>
</evidence>
<dbReference type="SUPFAM" id="SSF53098">
    <property type="entry name" value="Ribonuclease H-like"/>
    <property type="match status" value="1"/>
</dbReference>
<dbReference type="GO" id="GO:0003676">
    <property type="term" value="F:nucleic acid binding"/>
    <property type="evidence" value="ECO:0007669"/>
    <property type="project" value="InterPro"/>
</dbReference>
<dbReference type="GO" id="GO:0004523">
    <property type="term" value="F:RNA-DNA hybrid ribonuclease activity"/>
    <property type="evidence" value="ECO:0007669"/>
    <property type="project" value="InterPro"/>
</dbReference>
<evidence type="ECO:0000313" key="4">
    <source>
        <dbReference type="Proteomes" id="UP000607653"/>
    </source>
</evidence>
<reference evidence="3 4" key="1">
    <citation type="journal article" date="2020" name="Mol. Biol. Evol.">
        <title>Distinct Expression and Methylation Patterns for Genes with Different Fates following a Single Whole-Genome Duplication in Flowering Plants.</title>
        <authorList>
            <person name="Shi T."/>
            <person name="Rahmani R.S."/>
            <person name="Gugger P.F."/>
            <person name="Wang M."/>
            <person name="Li H."/>
            <person name="Zhang Y."/>
            <person name="Li Z."/>
            <person name="Wang Q."/>
            <person name="Van de Peer Y."/>
            <person name="Marchal K."/>
            <person name="Chen J."/>
        </authorList>
    </citation>
    <scope>NUCLEOTIDE SEQUENCE [LARGE SCALE GENOMIC DNA]</scope>
    <source>
        <tissue evidence="3">Leaf</tissue>
    </source>
</reference>
<dbReference type="EMBL" id="DUZY01000001">
    <property type="protein sequence ID" value="DAD25053.1"/>
    <property type="molecule type" value="Genomic_DNA"/>
</dbReference>
<dbReference type="Proteomes" id="UP000607653">
    <property type="component" value="Unassembled WGS sequence"/>
</dbReference>
<feature type="domain" description="RNase H type-1" evidence="1">
    <location>
        <begin position="389"/>
        <end position="510"/>
    </location>
</feature>
<dbReference type="Pfam" id="PF13966">
    <property type="entry name" value="zf-RVT"/>
    <property type="match status" value="1"/>
</dbReference>
<dbReference type="PANTHER" id="PTHR47074:SF48">
    <property type="entry name" value="POLYNUCLEOTIDYL TRANSFERASE, RIBONUCLEASE H-LIKE SUPERFAMILY PROTEIN"/>
    <property type="match status" value="1"/>
</dbReference>
<accession>A0A822XZA1</accession>
<evidence type="ECO:0000259" key="1">
    <source>
        <dbReference type="Pfam" id="PF13456"/>
    </source>
</evidence>
<dbReference type="Pfam" id="PF13456">
    <property type="entry name" value="RVT_3"/>
    <property type="match status" value="1"/>
</dbReference>
<protein>
    <submittedName>
        <fullName evidence="3">Uncharacterized protein</fullName>
    </submittedName>
</protein>
<dbReference type="InterPro" id="IPR036397">
    <property type="entry name" value="RNaseH_sf"/>
</dbReference>
<dbReference type="InterPro" id="IPR002156">
    <property type="entry name" value="RNaseH_domain"/>
</dbReference>
<dbReference type="Gene3D" id="3.30.420.10">
    <property type="entry name" value="Ribonuclease H-like superfamily/Ribonuclease H"/>
    <property type="match status" value="1"/>
</dbReference>
<comment type="caution">
    <text evidence="3">The sequence shown here is derived from an EMBL/GenBank/DDBJ whole genome shotgun (WGS) entry which is preliminary data.</text>
</comment>
<gene>
    <name evidence="3" type="ORF">HUJ06_026517</name>
</gene>
<proteinExistence type="predicted"/>
<dbReference type="InterPro" id="IPR026960">
    <property type="entry name" value="RVT-Znf"/>
</dbReference>
<dbReference type="InterPro" id="IPR044730">
    <property type="entry name" value="RNase_H-like_dom_plant"/>
</dbReference>
<dbReference type="AlphaFoldDB" id="A0A822XZA1"/>
<evidence type="ECO:0000313" key="3">
    <source>
        <dbReference type="EMBL" id="DAD25053.1"/>
    </source>
</evidence>
<sequence>MMNSFWWGNSNSNGGGIKWLRRKKLCVRKEEGGMGFRDMQAFNLAMLAKQGWNILSKPDALVCRVFKAKYFPRGDFLAAQCGHNPTYTWKSIWHSRIVLEKDCRWRIGNGQYIRVWDDSWLKEMGNFKVDSPKVEGLEDIVVSDLWIPGHKEWDVEMIHELFGPRDASAILNIPLSYSSQEDQLIWHFSPNGVYSVKSGYRVARDLNTTISQAVISGGWDKLWKLSIPPKVKSFVWRVCRECLPYKDQLARCGIQLDTSCHLCNTNVESLSHVLLSCSYAQACWSKVGISVNVSNHASFADCLLEFLAETDYDKSGRACMVLWSIWSQRNSKLWRNNFKLPDHVVTGSLQLLHDWKQAQIQKRLGMVINLNHQGDGNWRAPPLGSFKCNVDAASFTSSNFTGFGIVIRDELGAFMKGYTSIVPGLFVLKEGEVMVLIAAIKWVTSMDIHNVVFETDALMVWKALPAPASDLSKFGSLVHECSSLLQQGVNFLVACVKRQTNTVAHNLARASYRFVNPCI</sequence>